<dbReference type="Proteomes" id="UP001271769">
    <property type="component" value="Unassembled WGS sequence"/>
</dbReference>
<keyword evidence="2" id="KW-0472">Membrane</keyword>
<feature type="compositionally biased region" description="Basic and acidic residues" evidence="1">
    <location>
        <begin position="92"/>
        <end position="115"/>
    </location>
</feature>
<feature type="transmembrane region" description="Helical" evidence="2">
    <location>
        <begin position="239"/>
        <end position="261"/>
    </location>
</feature>
<dbReference type="RefSeq" id="WP_320499930.1">
    <property type="nucleotide sequence ID" value="NZ_JAXCLX010000001.1"/>
</dbReference>
<dbReference type="SUPFAM" id="SSF52151">
    <property type="entry name" value="FabD/lysophospholipase-like"/>
    <property type="match status" value="1"/>
</dbReference>
<protein>
    <submittedName>
        <fullName evidence="3">Patatin-like phospholipase family protein</fullName>
    </submittedName>
</protein>
<feature type="transmembrane region" description="Helical" evidence="2">
    <location>
        <begin position="382"/>
        <end position="402"/>
    </location>
</feature>
<feature type="transmembrane region" description="Helical" evidence="2">
    <location>
        <begin position="422"/>
        <end position="448"/>
    </location>
</feature>
<reference evidence="3 4" key="1">
    <citation type="journal article" date="2013" name="Antonie Van Leeuwenhoek">
        <title>Dongia rigui sp. nov., isolated from freshwater of a large wetland in Korea.</title>
        <authorList>
            <person name="Baik K.S."/>
            <person name="Hwang Y.M."/>
            <person name="Choi J.S."/>
            <person name="Kwon J."/>
            <person name="Seong C.N."/>
        </authorList>
    </citation>
    <scope>NUCLEOTIDE SEQUENCE [LARGE SCALE GENOMIC DNA]</scope>
    <source>
        <strain evidence="3 4">04SU4-P</strain>
    </source>
</reference>
<dbReference type="Gene3D" id="3.40.1090.10">
    <property type="entry name" value="Cytosolic phospholipase A2 catalytic domain"/>
    <property type="match status" value="2"/>
</dbReference>
<feature type="transmembrane region" description="Helical" evidence="2">
    <location>
        <begin position="460"/>
        <end position="485"/>
    </location>
</feature>
<accession>A0ABU5DWA5</accession>
<proteinExistence type="predicted"/>
<evidence type="ECO:0000313" key="3">
    <source>
        <dbReference type="EMBL" id="MDY0871498.1"/>
    </source>
</evidence>
<keyword evidence="4" id="KW-1185">Reference proteome</keyword>
<sequence>MTDILPGGEEAAVAAVATRQTQHSDEAQEVSRLELHYFEDVLPVEIARINQRRKRTDEERRKREKPARGDVSPRGPEDDGTGPGPVSPFTRGHYDPDNIRRGGDPIDPERPDRNKMRPRPRPNDMIGLALSGGGIRSAAVCLGGLQALNRRHQLEAIDYLSTVSGGGYIGASLSAAMTRSAGGAAAPFPFGEDIADNAVIGHLRNYSNYLLPRGRKAIVNYAEAAAVILRGLLANVVQVVTLMLILALITVFAYPTFFALYDGSFVTQLVDAATAFIHAHAGIVFRSLTDIVGRHPFALTLWAIAILGAWLVIWAALRTYHQLDRLTSDTSGHCLKVARLLIIAILILALLDLQPLAIATLIKHLQSDEGVALLPWLQSLVPILTAFSGAVSAASSALAHFLKKSERSSNWSTIALRIATQFLLLLAALALPLAIWFLYLYLVAVLLVPVATVGTTDITLFGYKMSIACLYALALVPLVIFFFWLKPNNYSLHRLYRDRLSKAFIFGYQTGALEPVARDELKLSALRHCDGPYHIVNTAMNVQGSAEANRRGRDADFFMFSPDFIGSDLTLYGRTQSSLAGTADMERVDKRLNLATAMAISGAAVSANMGSNTIRPLSPTLALLNIRLGYWLKNPRHVARSRQAAQRTRNPLRWVFDKFYLMVEMLNLLDETSRYVYLSDGGHIENLGVYELLKRGCRTIVVFDAESDPSMSFGSLLKMERYARIDLGVRISLPWEQIARSMATRDAQDLCRKGPHCAVGRITYENGVNGVIIYFKSSITGDEKDYVLDYRKRFPAFPHETTGDQFFSEEQFEAYRALGYHMVDGFFSGADKIAFSRDANGGFSDADIANLRHDLAYEIAQHP</sequence>
<evidence type="ECO:0000256" key="1">
    <source>
        <dbReference type="SAM" id="MobiDB-lite"/>
    </source>
</evidence>
<dbReference type="InterPro" id="IPR016035">
    <property type="entry name" value="Acyl_Trfase/lysoPLipase"/>
</dbReference>
<keyword evidence="2" id="KW-1133">Transmembrane helix</keyword>
<dbReference type="PANTHER" id="PTHR10728:SF40">
    <property type="entry name" value="PATATIN FAMILY PROTEIN"/>
    <property type="match status" value="1"/>
</dbReference>
<comment type="caution">
    <text evidence="3">The sequence shown here is derived from an EMBL/GenBank/DDBJ whole genome shotgun (WGS) entry which is preliminary data.</text>
</comment>
<feature type="transmembrane region" description="Helical" evidence="2">
    <location>
        <begin position="297"/>
        <end position="317"/>
    </location>
</feature>
<keyword evidence="2" id="KW-0812">Transmembrane</keyword>
<gene>
    <name evidence="3" type="ORF">SMD31_06175</name>
</gene>
<feature type="transmembrane region" description="Helical" evidence="2">
    <location>
        <begin position="337"/>
        <end position="362"/>
    </location>
</feature>
<feature type="region of interest" description="Disordered" evidence="1">
    <location>
        <begin position="52"/>
        <end position="126"/>
    </location>
</feature>
<evidence type="ECO:0000313" key="4">
    <source>
        <dbReference type="Proteomes" id="UP001271769"/>
    </source>
</evidence>
<organism evidence="3 4">
    <name type="scientific">Dongia rigui</name>
    <dbReference type="NCBI Taxonomy" id="940149"/>
    <lineage>
        <taxon>Bacteria</taxon>
        <taxon>Pseudomonadati</taxon>
        <taxon>Pseudomonadota</taxon>
        <taxon>Alphaproteobacteria</taxon>
        <taxon>Rhodospirillales</taxon>
        <taxon>Dongiaceae</taxon>
        <taxon>Dongia</taxon>
    </lineage>
</organism>
<evidence type="ECO:0000256" key="2">
    <source>
        <dbReference type="SAM" id="Phobius"/>
    </source>
</evidence>
<name>A0ABU5DWA5_9PROT</name>
<dbReference type="PANTHER" id="PTHR10728">
    <property type="entry name" value="CYTOSOLIC PHOSPHOLIPASE A2"/>
    <property type="match status" value="1"/>
</dbReference>
<dbReference type="EMBL" id="JAXCLX010000001">
    <property type="protein sequence ID" value="MDY0871498.1"/>
    <property type="molecule type" value="Genomic_DNA"/>
</dbReference>